<feature type="chain" id="PRO_5039058406" description="PASTA domain-containing protein" evidence="2">
    <location>
        <begin position="28"/>
        <end position="130"/>
    </location>
</feature>
<comment type="caution">
    <text evidence="3">The sequence shown here is derived from an EMBL/GenBank/DDBJ whole genome shotgun (WGS) entry which is preliminary data.</text>
</comment>
<dbReference type="Proteomes" id="UP000325690">
    <property type="component" value="Unassembled WGS sequence"/>
</dbReference>
<dbReference type="GeneID" id="74301120"/>
<evidence type="ECO:0000256" key="2">
    <source>
        <dbReference type="SAM" id="SignalP"/>
    </source>
</evidence>
<name>A0A5N5UWN9_MYCPH</name>
<organism evidence="3 4">
    <name type="scientific">Mycolicibacterium phlei DSM 43239 = CCUG 21000</name>
    <dbReference type="NCBI Taxonomy" id="1226750"/>
    <lineage>
        <taxon>Bacteria</taxon>
        <taxon>Bacillati</taxon>
        <taxon>Actinomycetota</taxon>
        <taxon>Actinomycetes</taxon>
        <taxon>Mycobacteriales</taxon>
        <taxon>Mycobacteriaceae</taxon>
        <taxon>Mycolicibacterium</taxon>
    </lineage>
</organism>
<proteinExistence type="predicted"/>
<evidence type="ECO:0000256" key="1">
    <source>
        <dbReference type="SAM" id="MobiDB-lite"/>
    </source>
</evidence>
<evidence type="ECO:0000313" key="3">
    <source>
        <dbReference type="EMBL" id="KAB7753397.1"/>
    </source>
</evidence>
<dbReference type="EMBL" id="ANBP01000034">
    <property type="protein sequence ID" value="KAB7753397.1"/>
    <property type="molecule type" value="Genomic_DNA"/>
</dbReference>
<sequence length="130" mass="13179">MGDARKLLTDAVLVAATTMVAAGAALAGAGQALAVPDVVDRPYRDAKGLIERTGARAVVATRTGNGADDMNCLVTNAWEAAVRRPDSRGRLMENREVMVALNCNGALAGPGSAGNSALSPAGRDAKSAMD</sequence>
<feature type="signal peptide" evidence="2">
    <location>
        <begin position="1"/>
        <end position="27"/>
    </location>
</feature>
<keyword evidence="2" id="KW-0732">Signal</keyword>
<protein>
    <recommendedName>
        <fullName evidence="5">PASTA domain-containing protein</fullName>
    </recommendedName>
</protein>
<dbReference type="RefSeq" id="WP_003890223.1">
    <property type="nucleotide sequence ID" value="NZ_ANBO01000034.1"/>
</dbReference>
<reference evidence="3 4" key="1">
    <citation type="submission" date="2012-10" db="EMBL/GenBank/DDBJ databases">
        <title>The draft sequence of the Mycobacterium pheli genome.</title>
        <authorList>
            <person name="Pettersson B.M.F."/>
            <person name="Das S."/>
            <person name="Dasgupta S."/>
            <person name="Bhattacharya A."/>
            <person name="Kirsebom L.A."/>
        </authorList>
    </citation>
    <scope>NUCLEOTIDE SEQUENCE [LARGE SCALE GENOMIC DNA]</scope>
    <source>
        <strain evidence="3 4">CCUG 21000</strain>
    </source>
</reference>
<evidence type="ECO:0000313" key="4">
    <source>
        <dbReference type="Proteomes" id="UP000325690"/>
    </source>
</evidence>
<dbReference type="AlphaFoldDB" id="A0A5N5UWN9"/>
<accession>A0A5N5UWN9</accession>
<feature type="region of interest" description="Disordered" evidence="1">
    <location>
        <begin position="107"/>
        <end position="130"/>
    </location>
</feature>
<gene>
    <name evidence="3" type="ORF">MPHL21000_19325</name>
</gene>
<evidence type="ECO:0008006" key="5">
    <source>
        <dbReference type="Google" id="ProtNLM"/>
    </source>
</evidence>
<keyword evidence="4" id="KW-1185">Reference proteome</keyword>